<protein>
    <submittedName>
        <fullName evidence="2">Uncharacterized protein</fullName>
    </submittedName>
</protein>
<sequence>MIHQKNSDILCLQDVWRGPQILRQIYQAVKDIYPHFEVVNDDIRDYISMDELPTHT</sequence>
<evidence type="ECO:0000313" key="3">
    <source>
        <dbReference type="Proteomes" id="UP000681720"/>
    </source>
</evidence>
<proteinExistence type="predicted"/>
<comment type="caution">
    <text evidence="2">The sequence shown here is derived from an EMBL/GenBank/DDBJ whole genome shotgun (WGS) entry which is preliminary data.</text>
</comment>
<dbReference type="AlphaFoldDB" id="A0A8S3EXT8"/>
<evidence type="ECO:0000313" key="1">
    <source>
        <dbReference type="EMBL" id="CAF4922003.1"/>
    </source>
</evidence>
<feature type="non-terminal residue" evidence="2">
    <location>
        <position position="56"/>
    </location>
</feature>
<name>A0A8S3EXT8_9BILA</name>
<organism evidence="2 3">
    <name type="scientific">Rotaria magnacalcarata</name>
    <dbReference type="NCBI Taxonomy" id="392030"/>
    <lineage>
        <taxon>Eukaryota</taxon>
        <taxon>Metazoa</taxon>
        <taxon>Spiralia</taxon>
        <taxon>Gnathifera</taxon>
        <taxon>Rotifera</taxon>
        <taxon>Eurotatoria</taxon>
        <taxon>Bdelloidea</taxon>
        <taxon>Philodinida</taxon>
        <taxon>Philodinidae</taxon>
        <taxon>Rotaria</taxon>
    </lineage>
</organism>
<gene>
    <name evidence="1" type="ORF">BYL167_LOCUS52990</name>
    <name evidence="2" type="ORF">GIL414_LOCUS62315</name>
</gene>
<dbReference type="EMBL" id="CAJOBJ010250259">
    <property type="protein sequence ID" value="CAF5092944.1"/>
    <property type="molecule type" value="Genomic_DNA"/>
</dbReference>
<dbReference type="EMBL" id="CAJOBH010174841">
    <property type="protein sequence ID" value="CAF4922003.1"/>
    <property type="molecule type" value="Genomic_DNA"/>
</dbReference>
<reference evidence="2" key="1">
    <citation type="submission" date="2021-02" db="EMBL/GenBank/DDBJ databases">
        <authorList>
            <person name="Nowell W R."/>
        </authorList>
    </citation>
    <scope>NUCLEOTIDE SEQUENCE</scope>
</reference>
<dbReference type="Proteomes" id="UP000681720">
    <property type="component" value="Unassembled WGS sequence"/>
</dbReference>
<evidence type="ECO:0000313" key="2">
    <source>
        <dbReference type="EMBL" id="CAF5092944.1"/>
    </source>
</evidence>
<accession>A0A8S3EXT8</accession>
<dbReference type="Proteomes" id="UP000681967">
    <property type="component" value="Unassembled WGS sequence"/>
</dbReference>